<keyword evidence="1" id="KW-1133">Transmembrane helix</keyword>
<dbReference type="eggNOG" id="COG4995">
    <property type="taxonomic scope" value="Bacteria"/>
</dbReference>
<reference evidence="3 4" key="1">
    <citation type="submission" date="2014-04" db="EMBL/GenBank/DDBJ databases">
        <title>Aquimarina sp. 22II-S11-z7 Genome Sequencing.</title>
        <authorList>
            <person name="Lai Q."/>
        </authorList>
    </citation>
    <scope>NUCLEOTIDE SEQUENCE [LARGE SCALE GENOMIC DNA]</scope>
    <source>
        <strain evidence="3 4">22II-S11-z7</strain>
    </source>
</reference>
<dbReference type="OrthoDB" id="9771112at2"/>
<dbReference type="Pfam" id="PF13181">
    <property type="entry name" value="TPR_8"/>
    <property type="match status" value="1"/>
</dbReference>
<sequence length="907" mass="104457">MRKYVVILFFCISYFLTFSSRGQEISFSLDSISKLPGSNYEKLGSYYTLLDGYKKSNNLTQLGFDAHQLAKWIHKEKKWDKAIEIAKIAYLARENAIPFNPELLKRSYYNYANFNRKKENYTIAIRYFRKMIEVKGSDFFNGKAYALIGECYGKIGDLYQAVEHQLQAFVDFESKKQKAYTISNHINIAVSYRNIRNRKSNQKAVSHLLTADSLIHTLEKPNLHDLYAIYNNLGLYYKEAAKDHDMAIEYFKKALEIAKKMGIDRNLGQIHYNLGISNIDSDNVIAEEHLNQSLVYSKNVGYLIPKIYMGLGISAFTKEDYNIAQEQYRKAFSYYFNIDIPDTDWLPKKEHLIHINNKATLLELFKKKIQAYLEHGKKEKDSSSHLSAIKTVMASDLLIDIIMKENLSYKSKLFWRSLISEIYILGLEACINSNNKDAAFYFMEKNKALLLTQDITKKKISIPEEVLEQEKKLENEIIKFQNQFKNSSKKQKDSLSAIILSKKSELSHYKDSLSYNYPEYFSSYTIPEMVSLSDIKLKDNQIIINYTMAEEVLGALPNAYGMVLSNTQKKVFKIENINQLTDNIYDLRKKLKKPFKTWDDIQRYKEVSHLLYNTLIPLDIRKELKNKKVTIIADHNISLIPFEALVTNIELGTYLIEESEINYAYSLSFLKENKSIARTSTQDFLGIAPVNFSNHLTTLHSSNEEIKTANIFYDGSLFTKENATKKNFIKEANKYKILHLATHADASDSIAPWIAFYDNKLIANELTTIKNNAELVILSACNTSLGKLNRGEGLMSLAREFFKSGANTVIPSLWNTNDKSTATITSDFYKSLSEGKTKSQALRIAKLNYLKSNSDADASPYYWAPLVLIGDTGTLVPKSNYNFLIYSIIIITTIILLLLFFRYRRHK</sequence>
<dbReference type="InterPro" id="IPR019734">
    <property type="entry name" value="TPR_rpt"/>
</dbReference>
<dbReference type="SUPFAM" id="SSF48452">
    <property type="entry name" value="TPR-like"/>
    <property type="match status" value="2"/>
</dbReference>
<protein>
    <recommendedName>
        <fullName evidence="2">CHAT domain-containing protein</fullName>
    </recommendedName>
</protein>
<feature type="transmembrane region" description="Helical" evidence="1">
    <location>
        <begin position="883"/>
        <end position="901"/>
    </location>
</feature>
<dbReference type="Gene3D" id="1.25.40.10">
    <property type="entry name" value="Tetratricopeptide repeat domain"/>
    <property type="match status" value="2"/>
</dbReference>
<dbReference type="Pfam" id="PF12770">
    <property type="entry name" value="CHAT"/>
    <property type="match status" value="1"/>
</dbReference>
<dbReference type="PANTHER" id="PTHR10098">
    <property type="entry name" value="RAPSYN-RELATED"/>
    <property type="match status" value="1"/>
</dbReference>
<dbReference type="Pfam" id="PF13424">
    <property type="entry name" value="TPR_12"/>
    <property type="match status" value="1"/>
</dbReference>
<accession>A0A023BT44</accession>
<evidence type="ECO:0000313" key="4">
    <source>
        <dbReference type="Proteomes" id="UP000023541"/>
    </source>
</evidence>
<evidence type="ECO:0000256" key="1">
    <source>
        <dbReference type="SAM" id="Phobius"/>
    </source>
</evidence>
<dbReference type="InterPro" id="IPR024983">
    <property type="entry name" value="CHAT_dom"/>
</dbReference>
<organism evidence="3 4">
    <name type="scientific">Aquimarina atlantica</name>
    <dbReference type="NCBI Taxonomy" id="1317122"/>
    <lineage>
        <taxon>Bacteria</taxon>
        <taxon>Pseudomonadati</taxon>
        <taxon>Bacteroidota</taxon>
        <taxon>Flavobacteriia</taxon>
        <taxon>Flavobacteriales</taxon>
        <taxon>Flavobacteriaceae</taxon>
        <taxon>Aquimarina</taxon>
    </lineage>
</organism>
<gene>
    <name evidence="3" type="ORF">ATO12_19250</name>
</gene>
<comment type="caution">
    <text evidence="3">The sequence shown here is derived from an EMBL/GenBank/DDBJ whole genome shotgun (WGS) entry which is preliminary data.</text>
</comment>
<name>A0A023BT44_9FLAO</name>
<feature type="domain" description="CHAT" evidence="2">
    <location>
        <begin position="606"/>
        <end position="871"/>
    </location>
</feature>
<dbReference type="EMBL" id="AQRA01000006">
    <property type="protein sequence ID" value="EZH73145.1"/>
    <property type="molecule type" value="Genomic_DNA"/>
</dbReference>
<dbReference type="Proteomes" id="UP000023541">
    <property type="component" value="Unassembled WGS sequence"/>
</dbReference>
<evidence type="ECO:0000259" key="2">
    <source>
        <dbReference type="Pfam" id="PF12770"/>
    </source>
</evidence>
<evidence type="ECO:0000313" key="3">
    <source>
        <dbReference type="EMBL" id="EZH73145.1"/>
    </source>
</evidence>
<keyword evidence="1" id="KW-0812">Transmembrane</keyword>
<dbReference type="AlphaFoldDB" id="A0A023BT44"/>
<keyword evidence="4" id="KW-1185">Reference proteome</keyword>
<keyword evidence="1" id="KW-0472">Membrane</keyword>
<dbReference type="STRING" id="1317122.ATO12_19250"/>
<dbReference type="RefSeq" id="WP_034242915.1">
    <property type="nucleotide sequence ID" value="NZ_AQRA01000006.1"/>
</dbReference>
<dbReference type="SMART" id="SM00028">
    <property type="entry name" value="TPR"/>
    <property type="match status" value="4"/>
</dbReference>
<dbReference type="eggNOG" id="COG0457">
    <property type="taxonomic scope" value="Bacteria"/>
</dbReference>
<dbReference type="InterPro" id="IPR011990">
    <property type="entry name" value="TPR-like_helical_dom_sf"/>
</dbReference>
<proteinExistence type="predicted"/>